<sequence length="60" mass="6599">MPVTVRTPSNNAYDFRTGTTFVLRDAGHLMILDDSEVVGVFAPGHWTMAEQSGTAEETRD</sequence>
<name>A0A263D2H9_9PSEU</name>
<evidence type="ECO:0000313" key="1">
    <source>
        <dbReference type="EMBL" id="OZM71837.1"/>
    </source>
</evidence>
<evidence type="ECO:0000313" key="2">
    <source>
        <dbReference type="Proteomes" id="UP000242444"/>
    </source>
</evidence>
<gene>
    <name evidence="1" type="ORF">CFN78_18615</name>
</gene>
<dbReference type="Proteomes" id="UP000242444">
    <property type="component" value="Unassembled WGS sequence"/>
</dbReference>
<dbReference type="EMBL" id="NKYE01000011">
    <property type="protein sequence ID" value="OZM71837.1"/>
    <property type="molecule type" value="Genomic_DNA"/>
</dbReference>
<dbReference type="RefSeq" id="WP_094864120.1">
    <property type="nucleotide sequence ID" value="NZ_NKYE01000011.1"/>
</dbReference>
<accession>A0A263D2H9</accession>
<dbReference type="InParanoid" id="A0A263D2H9"/>
<protein>
    <submittedName>
        <fullName evidence="1">Uncharacterized protein</fullName>
    </submittedName>
</protein>
<proteinExistence type="predicted"/>
<reference evidence="1 2" key="1">
    <citation type="submission" date="2017-07" db="EMBL/GenBank/DDBJ databases">
        <title>Amycolatopsis antarcticus sp. nov., isolated from the surface of an Antarcticus brown macroalga.</title>
        <authorList>
            <person name="Wang J."/>
            <person name="Leiva S."/>
            <person name="Huang J."/>
            <person name="Huang Y."/>
        </authorList>
    </citation>
    <scope>NUCLEOTIDE SEQUENCE [LARGE SCALE GENOMIC DNA]</scope>
    <source>
        <strain evidence="1 2">AU-G6</strain>
    </source>
</reference>
<comment type="caution">
    <text evidence="1">The sequence shown here is derived from an EMBL/GenBank/DDBJ whole genome shotgun (WGS) entry which is preliminary data.</text>
</comment>
<keyword evidence="2" id="KW-1185">Reference proteome</keyword>
<organism evidence="1 2">
    <name type="scientific">Amycolatopsis antarctica</name>
    <dbReference type="NCBI Taxonomy" id="1854586"/>
    <lineage>
        <taxon>Bacteria</taxon>
        <taxon>Bacillati</taxon>
        <taxon>Actinomycetota</taxon>
        <taxon>Actinomycetes</taxon>
        <taxon>Pseudonocardiales</taxon>
        <taxon>Pseudonocardiaceae</taxon>
        <taxon>Amycolatopsis</taxon>
    </lineage>
</organism>
<dbReference type="AlphaFoldDB" id="A0A263D2H9"/>
<dbReference type="OrthoDB" id="3285495at2"/>